<dbReference type="AlphaFoldDB" id="A5UJ14"/>
<dbReference type="EMBL" id="CP000672">
    <property type="protein sequence ID" value="ABR00770.1"/>
    <property type="molecule type" value="Genomic_DNA"/>
</dbReference>
<gene>
    <name evidence="7" type="ordered locus">CGSHiGG_10045</name>
</gene>
<name>A5UJ14_HAEIG</name>
<dbReference type="InterPro" id="IPR008966">
    <property type="entry name" value="Adhesion_dom_sf"/>
</dbReference>
<organism evidence="7 8">
    <name type="scientific">Haemophilus influenzae (strain PittGG)</name>
    <dbReference type="NCBI Taxonomy" id="374931"/>
    <lineage>
        <taxon>Bacteria</taxon>
        <taxon>Pseudomonadati</taxon>
        <taxon>Pseudomonadota</taxon>
        <taxon>Gammaproteobacteria</taxon>
        <taxon>Pasteurellales</taxon>
        <taxon>Pasteurellaceae</taxon>
        <taxon>Haemophilus</taxon>
    </lineage>
</organism>
<dbReference type="InterPro" id="IPR036937">
    <property type="entry name" value="Adhesion_dom_fimbrial_sf"/>
</dbReference>
<reference evidence="7 8" key="1">
    <citation type="journal article" date="2007" name="Genome Biol.">
        <title>Characterization and modeling of the Haemophilus influenzae core and supragenomes based on the complete genomic sequences of Rd and 12 clinical nontypeable strains.</title>
        <authorList>
            <person name="Hogg J.S."/>
            <person name="Hu F.Z."/>
            <person name="Janto B."/>
            <person name="Boissy R."/>
            <person name="Hayes J."/>
            <person name="Keefe R."/>
            <person name="Post J.C."/>
            <person name="Ehrlich G.D."/>
        </authorList>
    </citation>
    <scope>NUCLEOTIDE SEQUENCE [LARGE SCALE GENOMIC DNA]</scope>
    <source>
        <strain evidence="7 8">PittGG</strain>
    </source>
</reference>
<evidence type="ECO:0000256" key="1">
    <source>
        <dbReference type="ARBA" id="ARBA00004561"/>
    </source>
</evidence>
<accession>A5UJ14</accession>
<evidence type="ECO:0000256" key="2">
    <source>
        <dbReference type="ARBA" id="ARBA00006671"/>
    </source>
</evidence>
<dbReference type="Pfam" id="PF00419">
    <property type="entry name" value="Fimbrial"/>
    <property type="match status" value="1"/>
</dbReference>
<protein>
    <recommendedName>
        <fullName evidence="6">Fimbrial-type adhesion domain-containing protein</fullName>
    </recommendedName>
</protein>
<comment type="similarity">
    <text evidence="2">Belongs to the fimbrial protein family.</text>
</comment>
<dbReference type="InterPro" id="IPR000259">
    <property type="entry name" value="Adhesion_dom_fimbrial"/>
</dbReference>
<evidence type="ECO:0000313" key="8">
    <source>
        <dbReference type="Proteomes" id="UP000001990"/>
    </source>
</evidence>
<evidence type="ECO:0000256" key="5">
    <source>
        <dbReference type="SAM" id="SignalP"/>
    </source>
</evidence>
<sequence length="437" mass="48478">MNKKSYINHYLTLFKVTTLLFTLSSNPVWANIKTAQAATGGSSPPTRTFTFSGDTQMKVVSSQPTQIVFSKARDNIDTTHIQSSETGASANSLAPFNDWIYGSSVETGYSFEGFTCVSQTCPQMQLPLLLHPDPSLIPTGMKNDAGGDIFKLLNQPNLGISFQIGVKTNGILEWVSANSNVRFLKNLMVHFNSSVKTFFDLRAKLHLLTDFSSLRNDEITIESMDVRIGEIKLDMWRGQPGGFFGTKYVVQDTGKISIFFKTPKIILKKQQRQCTLNASPENINVSLMGVKKRELEERNEMEGGKFKLRVNCNHTTYNKANGKWLFPVVKVTFTGEDGTTNNGNSELLHTKTGDGQAEGVSLRIKRENSTDTVKYGLDSAQMNNPGQFELQKQPSPAGGDQYAEETFKVYYVKDPTRGGALTEGKVKAAATFRMSYQ</sequence>
<dbReference type="HOGENOM" id="CLU_623695_0_0_6"/>
<keyword evidence="3 5" id="KW-0732">Signal</keyword>
<evidence type="ECO:0000256" key="4">
    <source>
        <dbReference type="ARBA" id="ARBA00023263"/>
    </source>
</evidence>
<proteinExistence type="inferred from homology"/>
<dbReference type="KEGG" id="hiq:CGSHiGG_10045"/>
<evidence type="ECO:0000256" key="3">
    <source>
        <dbReference type="ARBA" id="ARBA00022729"/>
    </source>
</evidence>
<dbReference type="PANTHER" id="PTHR33420:SF3">
    <property type="entry name" value="FIMBRIAL SUBUNIT ELFA"/>
    <property type="match status" value="1"/>
</dbReference>
<evidence type="ECO:0000259" key="6">
    <source>
        <dbReference type="Pfam" id="PF00419"/>
    </source>
</evidence>
<dbReference type="Gene3D" id="2.60.40.1090">
    <property type="entry name" value="Fimbrial-type adhesion domain"/>
    <property type="match status" value="1"/>
</dbReference>
<comment type="subcellular location">
    <subcellularLocation>
        <location evidence="1">Fimbrium</location>
    </subcellularLocation>
</comment>
<evidence type="ECO:0000313" key="7">
    <source>
        <dbReference type="EMBL" id="ABR00770.1"/>
    </source>
</evidence>
<dbReference type="SUPFAM" id="SSF49401">
    <property type="entry name" value="Bacterial adhesins"/>
    <property type="match status" value="1"/>
</dbReference>
<feature type="domain" description="Fimbrial-type adhesion" evidence="6">
    <location>
        <begin position="271"/>
        <end position="437"/>
    </location>
</feature>
<dbReference type="GO" id="GO:0043709">
    <property type="term" value="P:cell adhesion involved in single-species biofilm formation"/>
    <property type="evidence" value="ECO:0007669"/>
    <property type="project" value="TreeGrafter"/>
</dbReference>
<feature type="chain" id="PRO_5002685905" description="Fimbrial-type adhesion domain-containing protein" evidence="5">
    <location>
        <begin position="31"/>
        <end position="437"/>
    </location>
</feature>
<dbReference type="GO" id="GO:0009289">
    <property type="term" value="C:pilus"/>
    <property type="evidence" value="ECO:0007669"/>
    <property type="project" value="UniProtKB-SubCell"/>
</dbReference>
<dbReference type="PANTHER" id="PTHR33420">
    <property type="entry name" value="FIMBRIAL SUBUNIT ELFA-RELATED"/>
    <property type="match status" value="1"/>
</dbReference>
<keyword evidence="4" id="KW-0281">Fimbrium</keyword>
<dbReference type="InterPro" id="IPR050263">
    <property type="entry name" value="Bact_Fimbrial_Adh_Pro"/>
</dbReference>
<feature type="signal peptide" evidence="5">
    <location>
        <begin position="1"/>
        <end position="30"/>
    </location>
</feature>
<dbReference type="Proteomes" id="UP000001990">
    <property type="component" value="Chromosome"/>
</dbReference>